<dbReference type="EC" id="2.7.13.3" evidence="3"/>
<evidence type="ECO:0000256" key="2">
    <source>
        <dbReference type="ARBA" id="ARBA00006402"/>
    </source>
</evidence>
<evidence type="ECO:0000256" key="8">
    <source>
        <dbReference type="ARBA" id="ARBA00023012"/>
    </source>
</evidence>
<dbReference type="Proteomes" id="UP000261111">
    <property type="component" value="Unassembled WGS sequence"/>
</dbReference>
<dbReference type="InterPro" id="IPR005467">
    <property type="entry name" value="His_kinase_dom"/>
</dbReference>
<comment type="similarity">
    <text evidence="2">In the N-terminal section; belongs to the phytochrome family.</text>
</comment>
<dbReference type="PROSITE" id="PS50110">
    <property type="entry name" value="RESPONSE_REGULATORY"/>
    <property type="match status" value="1"/>
</dbReference>
<dbReference type="SUPFAM" id="SSF55874">
    <property type="entry name" value="ATPase domain of HSP90 chaperone/DNA topoisomerase II/histidine kinase"/>
    <property type="match status" value="1"/>
</dbReference>
<dbReference type="Gene3D" id="3.40.50.2300">
    <property type="match status" value="1"/>
</dbReference>
<dbReference type="InterPro" id="IPR004358">
    <property type="entry name" value="Sig_transdc_His_kin-like_C"/>
</dbReference>
<dbReference type="SUPFAM" id="SSF52172">
    <property type="entry name" value="CheY-like"/>
    <property type="match status" value="1"/>
</dbReference>
<dbReference type="SUPFAM" id="SSF47384">
    <property type="entry name" value="Homodimeric domain of signal transducing histidine kinase"/>
    <property type="match status" value="1"/>
</dbReference>
<feature type="domain" description="Response regulatory" evidence="14">
    <location>
        <begin position="667"/>
        <end position="788"/>
    </location>
</feature>
<keyword evidence="12" id="KW-0175">Coiled coil</keyword>
<evidence type="ECO:0000256" key="7">
    <source>
        <dbReference type="ARBA" id="ARBA00022777"/>
    </source>
</evidence>
<dbReference type="SMART" id="SM00448">
    <property type="entry name" value="REC"/>
    <property type="match status" value="1"/>
</dbReference>
<dbReference type="PANTHER" id="PTHR43047:SF72">
    <property type="entry name" value="OSMOSENSING HISTIDINE PROTEIN KINASE SLN1"/>
    <property type="match status" value="1"/>
</dbReference>
<dbReference type="AlphaFoldDB" id="A0A3E2X0V0"/>
<dbReference type="PROSITE" id="PS50109">
    <property type="entry name" value="HIS_KIN"/>
    <property type="match status" value="1"/>
</dbReference>
<dbReference type="GO" id="GO:0005886">
    <property type="term" value="C:plasma membrane"/>
    <property type="evidence" value="ECO:0007669"/>
    <property type="project" value="TreeGrafter"/>
</dbReference>
<dbReference type="GO" id="GO:0000155">
    <property type="term" value="F:phosphorelay sensor kinase activity"/>
    <property type="evidence" value="ECO:0007669"/>
    <property type="project" value="InterPro"/>
</dbReference>
<feature type="modified residue" description="4-aspartylphosphate" evidence="11">
    <location>
        <position position="719"/>
    </location>
</feature>
<dbReference type="GeneID" id="93335908"/>
<dbReference type="InterPro" id="IPR036097">
    <property type="entry name" value="HisK_dim/P_sf"/>
</dbReference>
<evidence type="ECO:0000259" key="13">
    <source>
        <dbReference type="PROSITE" id="PS50109"/>
    </source>
</evidence>
<reference evidence="15 16" key="1">
    <citation type="submission" date="2018-08" db="EMBL/GenBank/DDBJ databases">
        <title>A genome reference for cultivated species of the human gut microbiota.</title>
        <authorList>
            <person name="Zou Y."/>
            <person name="Xue W."/>
            <person name="Luo G."/>
        </authorList>
    </citation>
    <scope>NUCLEOTIDE SEQUENCE [LARGE SCALE GENOMIC DNA]</scope>
    <source>
        <strain evidence="15 16">AF19-21</strain>
    </source>
</reference>
<evidence type="ECO:0000256" key="12">
    <source>
        <dbReference type="SAM" id="Coils"/>
    </source>
</evidence>
<dbReference type="CDD" id="cd17546">
    <property type="entry name" value="REC_hyHK_CKI1_RcsC-like"/>
    <property type="match status" value="1"/>
</dbReference>
<comment type="caution">
    <text evidence="15">The sequence shown here is derived from an EMBL/GenBank/DDBJ whole genome shotgun (WGS) entry which is preliminary data.</text>
</comment>
<dbReference type="Pfam" id="PF02518">
    <property type="entry name" value="HATPase_c"/>
    <property type="match status" value="1"/>
</dbReference>
<name>A0A3E2X0V0_9FIRM</name>
<comment type="function">
    <text evidence="9">May play the central regulatory role in sporulation. It may be an element of the effector pathway responsible for the activation of sporulation genes in response to nutritional stress. Spo0A may act in concert with spo0H (a sigma factor) to control the expression of some genes that are critical to the sporulation process.</text>
</comment>
<keyword evidence="5 11" id="KW-0597">Phosphoprotein</keyword>
<proteinExistence type="inferred from homology"/>
<dbReference type="Gene3D" id="3.30.565.10">
    <property type="entry name" value="Histidine kinase-like ATPase, C-terminal domain"/>
    <property type="match status" value="1"/>
</dbReference>
<dbReference type="EMBL" id="QVIA01000002">
    <property type="protein sequence ID" value="RGC34907.1"/>
    <property type="molecule type" value="Genomic_DNA"/>
</dbReference>
<evidence type="ECO:0000256" key="4">
    <source>
        <dbReference type="ARBA" id="ARBA00018672"/>
    </source>
</evidence>
<dbReference type="CDD" id="cd00082">
    <property type="entry name" value="HisKA"/>
    <property type="match status" value="1"/>
</dbReference>
<feature type="domain" description="Histidine kinase" evidence="13">
    <location>
        <begin position="420"/>
        <end position="644"/>
    </location>
</feature>
<accession>A0A3E2X0V0</accession>
<keyword evidence="6" id="KW-0808">Transferase</keyword>
<evidence type="ECO:0000256" key="10">
    <source>
        <dbReference type="ARBA" id="ARBA00074306"/>
    </source>
</evidence>
<organism evidence="15 16">
    <name type="scientific">Hungatella hathewayi</name>
    <dbReference type="NCBI Taxonomy" id="154046"/>
    <lineage>
        <taxon>Bacteria</taxon>
        <taxon>Bacillati</taxon>
        <taxon>Bacillota</taxon>
        <taxon>Clostridia</taxon>
        <taxon>Lachnospirales</taxon>
        <taxon>Lachnospiraceae</taxon>
        <taxon>Hungatella</taxon>
    </lineage>
</organism>
<dbReference type="PRINTS" id="PR00344">
    <property type="entry name" value="BCTRLSENSOR"/>
</dbReference>
<dbReference type="InterPro" id="IPR003661">
    <property type="entry name" value="HisK_dim/P_dom"/>
</dbReference>
<evidence type="ECO:0000256" key="3">
    <source>
        <dbReference type="ARBA" id="ARBA00012438"/>
    </source>
</evidence>
<evidence type="ECO:0000256" key="6">
    <source>
        <dbReference type="ARBA" id="ARBA00022679"/>
    </source>
</evidence>
<keyword evidence="7 15" id="KW-0418">Kinase</keyword>
<dbReference type="InterPro" id="IPR003594">
    <property type="entry name" value="HATPase_dom"/>
</dbReference>
<dbReference type="Pfam" id="PF00072">
    <property type="entry name" value="Response_reg"/>
    <property type="match status" value="1"/>
</dbReference>
<dbReference type="PANTHER" id="PTHR43047">
    <property type="entry name" value="TWO-COMPONENT HISTIDINE PROTEIN KINASE"/>
    <property type="match status" value="1"/>
</dbReference>
<gene>
    <name evidence="15" type="ORF">DWX41_01495</name>
</gene>
<evidence type="ECO:0000256" key="11">
    <source>
        <dbReference type="PROSITE-ProRule" id="PRU00169"/>
    </source>
</evidence>
<sequence>MLADNLVNLLDSLTETSIYVIEEETHKLLYFNQRCRDTGRGKAALGARCHDVWPEVCANCPLDGLGDSGTNHIVCYDPLLKTTVDATASRILWDGGINAVVVTAAPHRLNFEEEQGLEKIERMYAQSLVTVFDECIIANLTADYYVNCQKDMMWTSIPEQGSFGKENYRYAKAVMHPDDLQTFNDHFSRDAMLRRFGQGKKQISKRLRRKVSGGIYHMVEFTAAKIHKIGEEECWCVLVFRDVQDEYLLEQQRELENSQLATAAQIAYQMLISVNLTQNTYHMLEYDRNMVQKPGEAGCFNDLIERELSTVHPDYREEFFGKFSRQSLIEVYSHGERIVTMEVPHLGEDGEYHWFFTQVVRVESPYTDDLIEITLSRNIDEERRVQREMLEKERRAKQLLEDALEKVEKASQAKSDFLSRMSHDIRTPMNAILGITELARLHPGEEEKLQDYLEKIDTSGQHLLSLINEVLDVSKIESGAAQLEEHPFDLRSLMEEAAEMIRLPLERRQQEFELWIDPELHSQVIGDARRIKQVLVNILENASKYTNRGKKITFSLEELKKQEQQAGTYRFTIEDAGVGMTPEYLQHIFEPFSRADDSRTSKVPGTGLGMTIVKSLVDMMNGDIQVESEYGKGSRFVISLCLSKCVVPVTALQEEQPQSEELFAGLRVLLVEDNELNMQIAAEMLAVLGVQVETAGDGQQAVDAVLTKPPFYFDLVFMDIQMPVMNGYDAVRRIRSSGKECIDELPIIAMTANAYAEDVKQAQMAGMSGHIAKPISIEHLKNALANCLAWQQKNGRAESDKIPRNH</sequence>
<dbReference type="CDD" id="cd16922">
    <property type="entry name" value="HATPase_EvgS-ArcB-TorS-like"/>
    <property type="match status" value="1"/>
</dbReference>
<dbReference type="FunFam" id="3.30.565.10:FF:000010">
    <property type="entry name" value="Sensor histidine kinase RcsC"/>
    <property type="match status" value="1"/>
</dbReference>
<feature type="coiled-coil region" evidence="12">
    <location>
        <begin position="382"/>
        <end position="413"/>
    </location>
</feature>
<dbReference type="GO" id="GO:0009927">
    <property type="term" value="F:histidine phosphotransfer kinase activity"/>
    <property type="evidence" value="ECO:0007669"/>
    <property type="project" value="TreeGrafter"/>
</dbReference>
<evidence type="ECO:0000256" key="5">
    <source>
        <dbReference type="ARBA" id="ARBA00022553"/>
    </source>
</evidence>
<evidence type="ECO:0000259" key="14">
    <source>
        <dbReference type="PROSITE" id="PS50110"/>
    </source>
</evidence>
<dbReference type="InterPro" id="IPR011006">
    <property type="entry name" value="CheY-like_superfamily"/>
</dbReference>
<evidence type="ECO:0000313" key="16">
    <source>
        <dbReference type="Proteomes" id="UP000261111"/>
    </source>
</evidence>
<dbReference type="InterPro" id="IPR001789">
    <property type="entry name" value="Sig_transdc_resp-reg_receiver"/>
</dbReference>
<dbReference type="Gene3D" id="1.10.287.130">
    <property type="match status" value="1"/>
</dbReference>
<evidence type="ECO:0000313" key="15">
    <source>
        <dbReference type="EMBL" id="RGC34907.1"/>
    </source>
</evidence>
<dbReference type="InterPro" id="IPR036890">
    <property type="entry name" value="HATPase_C_sf"/>
</dbReference>
<comment type="catalytic activity">
    <reaction evidence="1">
        <text>ATP + protein L-histidine = ADP + protein N-phospho-L-histidine.</text>
        <dbReference type="EC" id="2.7.13.3"/>
    </reaction>
</comment>
<protein>
    <recommendedName>
        <fullName evidence="10">Circadian input-output histidine kinase CikA</fullName>
        <ecNumber evidence="3">2.7.13.3</ecNumber>
    </recommendedName>
    <alternativeName>
        <fullName evidence="4">Stage 0 sporulation protein A homolog</fullName>
    </alternativeName>
</protein>
<keyword evidence="8" id="KW-0902">Two-component regulatory system</keyword>
<dbReference type="RefSeq" id="WP_025655864.1">
    <property type="nucleotide sequence ID" value="NZ_QVIA01000002.1"/>
</dbReference>
<dbReference type="Pfam" id="PF00512">
    <property type="entry name" value="HisKA"/>
    <property type="match status" value="1"/>
</dbReference>
<evidence type="ECO:0000256" key="1">
    <source>
        <dbReference type="ARBA" id="ARBA00000085"/>
    </source>
</evidence>
<dbReference type="SMART" id="SM00388">
    <property type="entry name" value="HisKA"/>
    <property type="match status" value="1"/>
</dbReference>
<dbReference type="SMART" id="SM00387">
    <property type="entry name" value="HATPase_c"/>
    <property type="match status" value="1"/>
</dbReference>
<evidence type="ECO:0000256" key="9">
    <source>
        <dbReference type="ARBA" id="ARBA00024867"/>
    </source>
</evidence>